<keyword evidence="3" id="KW-1185">Reference proteome</keyword>
<dbReference type="Gene3D" id="2.150.10.10">
    <property type="entry name" value="Serralysin-like metalloprotease, C-terminal"/>
    <property type="match status" value="1"/>
</dbReference>
<name>A0A975W7I4_9RHOB</name>
<evidence type="ECO:0008006" key="4">
    <source>
        <dbReference type="Google" id="ProtNLM"/>
    </source>
</evidence>
<protein>
    <recommendedName>
        <fullName evidence="4">Alkaline phosphatase</fullName>
    </recommendedName>
</protein>
<organism evidence="2 3">
    <name type="scientific">Marinovum algicola</name>
    <dbReference type="NCBI Taxonomy" id="42444"/>
    <lineage>
        <taxon>Bacteria</taxon>
        <taxon>Pseudomonadati</taxon>
        <taxon>Pseudomonadota</taxon>
        <taxon>Alphaproteobacteria</taxon>
        <taxon>Rhodobacterales</taxon>
        <taxon>Roseobacteraceae</taxon>
        <taxon>Marinovum</taxon>
    </lineage>
</organism>
<evidence type="ECO:0000313" key="2">
    <source>
        <dbReference type="EMBL" id="SEI77943.1"/>
    </source>
</evidence>
<dbReference type="GeneID" id="80816895"/>
<dbReference type="PROSITE" id="PS00330">
    <property type="entry name" value="HEMOLYSIN_CALCIUM"/>
    <property type="match status" value="1"/>
</dbReference>
<proteinExistence type="predicted"/>
<comment type="caution">
    <text evidence="2">The sequence shown here is derived from an EMBL/GenBank/DDBJ whole genome shotgun (WGS) entry which is preliminary data.</text>
</comment>
<sequence>MTACQGPRDDTLRGGDGNDRIHGNQGRDVIAGGSGDDDLRGGTGAHEFLFVPGRGNDTISDFEHFQDAIVVSVALLGPATTGAEVIAMFADTSSGVAVPDFGSETITFSNLTHFDDLADNIFNA</sequence>
<dbReference type="Proteomes" id="UP000182932">
    <property type="component" value="Unassembled WGS sequence"/>
</dbReference>
<dbReference type="SUPFAM" id="SSF51120">
    <property type="entry name" value="beta-Roll"/>
    <property type="match status" value="1"/>
</dbReference>
<dbReference type="AlphaFoldDB" id="A0A975W7I4"/>
<dbReference type="InterPro" id="IPR018511">
    <property type="entry name" value="Hemolysin-typ_Ca-bd_CS"/>
</dbReference>
<feature type="compositionally biased region" description="Basic and acidic residues" evidence="1">
    <location>
        <begin position="7"/>
        <end position="22"/>
    </location>
</feature>
<reference evidence="2 3" key="1">
    <citation type="submission" date="2016-10" db="EMBL/GenBank/DDBJ databases">
        <authorList>
            <person name="Varghese N."/>
            <person name="Submissions S."/>
        </authorList>
    </citation>
    <scope>NUCLEOTIDE SEQUENCE [LARGE SCALE GENOMIC DNA]</scope>
    <source>
        <strain evidence="2 3">FF3</strain>
    </source>
</reference>
<gene>
    <name evidence="2" type="ORF">SAMN04487940_10225</name>
</gene>
<dbReference type="Pfam" id="PF00353">
    <property type="entry name" value="HemolysinCabind"/>
    <property type="match status" value="1"/>
</dbReference>
<evidence type="ECO:0000256" key="1">
    <source>
        <dbReference type="SAM" id="MobiDB-lite"/>
    </source>
</evidence>
<dbReference type="EMBL" id="FNYY01000002">
    <property type="protein sequence ID" value="SEI77943.1"/>
    <property type="molecule type" value="Genomic_DNA"/>
</dbReference>
<evidence type="ECO:0000313" key="3">
    <source>
        <dbReference type="Proteomes" id="UP000182932"/>
    </source>
</evidence>
<dbReference type="GO" id="GO:0005509">
    <property type="term" value="F:calcium ion binding"/>
    <property type="evidence" value="ECO:0007669"/>
    <property type="project" value="InterPro"/>
</dbReference>
<dbReference type="InterPro" id="IPR001343">
    <property type="entry name" value="Hemolysn_Ca-bd"/>
</dbReference>
<feature type="region of interest" description="Disordered" evidence="1">
    <location>
        <begin position="1"/>
        <end position="41"/>
    </location>
</feature>
<dbReference type="RefSeq" id="WP_074834910.1">
    <property type="nucleotide sequence ID" value="NZ_CATMKJ010000032.1"/>
</dbReference>
<dbReference type="InterPro" id="IPR011049">
    <property type="entry name" value="Serralysin-like_metalloprot_C"/>
</dbReference>
<accession>A0A975W7I4</accession>
<dbReference type="PRINTS" id="PR00313">
    <property type="entry name" value="CABNDNGRPT"/>
</dbReference>